<evidence type="ECO:0000256" key="4">
    <source>
        <dbReference type="HAMAP-Rule" id="MF_01185"/>
    </source>
</evidence>
<dbReference type="HAMAP" id="MF_01185">
    <property type="entry name" value="FliW"/>
    <property type="match status" value="1"/>
</dbReference>
<dbReference type="PANTHER" id="PTHR39190">
    <property type="entry name" value="FLAGELLAR ASSEMBLY FACTOR FLIW"/>
    <property type="match status" value="1"/>
</dbReference>
<keyword evidence="4" id="KW-0143">Chaperone</keyword>
<evidence type="ECO:0000313" key="6">
    <source>
        <dbReference type="EMBL" id="TWW09421.1"/>
    </source>
</evidence>
<keyword evidence="2 4" id="KW-1005">Bacterial flagellum biogenesis</keyword>
<evidence type="ECO:0000313" key="7">
    <source>
        <dbReference type="Proteomes" id="UP000321083"/>
    </source>
</evidence>
<sequence length="200" mass="22136">MYLAVFEPSGETTLQEATLIKVKTTRFGEIEVKADDLLELPAGLIGFPELKRYVLLDHDKDSPFKWLQSLDDGAIAFVLINPLLFKPDYMVEVTEVEVSDLMLKNEEDAVISVIITIPTNPQNMTANLKAPLVFNLQNRRGKQLVLSNPAYTTRHNIMEEIKKVSQAGQTSAMQEAIDKAKAAQAEAEASAKESTGTSKK</sequence>
<evidence type="ECO:0000256" key="3">
    <source>
        <dbReference type="ARBA" id="ARBA00022845"/>
    </source>
</evidence>
<proteinExistence type="inferred from homology"/>
<keyword evidence="1 4" id="KW-0963">Cytoplasm</keyword>
<reference evidence="6 7" key="2">
    <citation type="submission" date="2019-08" db="EMBL/GenBank/DDBJ databases">
        <authorList>
            <person name="Henke P."/>
        </authorList>
    </citation>
    <scope>NUCLEOTIDE SEQUENCE [LARGE SCALE GENOMIC DNA]</scope>
    <source>
        <strain evidence="6">Phe10_nw2017</strain>
    </source>
</reference>
<keyword evidence="7" id="KW-1185">Reference proteome</keyword>
<comment type="subcellular location">
    <subcellularLocation>
        <location evidence="4">Cytoplasm</location>
    </subcellularLocation>
</comment>
<comment type="function">
    <text evidence="4">Acts as an anti-CsrA protein, binds CsrA and prevents it from repressing translation of its target genes, one of which is flagellin. Binds to flagellin and participates in the assembly of the flagellum.</text>
</comment>
<comment type="subunit">
    <text evidence="4">Interacts with translational regulator CsrA and flagellin(s).</text>
</comment>
<feature type="region of interest" description="Disordered" evidence="5">
    <location>
        <begin position="168"/>
        <end position="200"/>
    </location>
</feature>
<dbReference type="Gene3D" id="2.30.290.10">
    <property type="entry name" value="BH3618-like"/>
    <property type="match status" value="1"/>
</dbReference>
<comment type="similarity">
    <text evidence="4">Belongs to the FliW family.</text>
</comment>
<dbReference type="AlphaFoldDB" id="A0A5C6M8V7"/>
<reference evidence="6 7" key="1">
    <citation type="submission" date="2019-08" db="EMBL/GenBank/DDBJ databases">
        <title>100 year-old enigma solved: identification of Planctomyces bekefii, the type genus and species of the phylum Planctomycetes.</title>
        <authorList>
            <person name="Svetlana D.N."/>
            <person name="Overmann J."/>
        </authorList>
    </citation>
    <scope>NUCLEOTIDE SEQUENCE [LARGE SCALE GENOMIC DNA]</scope>
    <source>
        <strain evidence="6">Phe10_nw2017</strain>
    </source>
</reference>
<dbReference type="NCBIfam" id="NF009793">
    <property type="entry name" value="PRK13285.1-1"/>
    <property type="match status" value="1"/>
</dbReference>
<dbReference type="SUPFAM" id="SSF141457">
    <property type="entry name" value="BH3618-like"/>
    <property type="match status" value="1"/>
</dbReference>
<dbReference type="Proteomes" id="UP000321083">
    <property type="component" value="Unassembled WGS sequence"/>
</dbReference>
<dbReference type="InterPro" id="IPR024046">
    <property type="entry name" value="Flagellar_assmbl_FliW_dom_sf"/>
</dbReference>
<dbReference type="GO" id="GO:0005737">
    <property type="term" value="C:cytoplasm"/>
    <property type="evidence" value="ECO:0007669"/>
    <property type="project" value="UniProtKB-SubCell"/>
</dbReference>
<evidence type="ECO:0000256" key="5">
    <source>
        <dbReference type="SAM" id="MobiDB-lite"/>
    </source>
</evidence>
<keyword evidence="6" id="KW-0282">Flagellum</keyword>
<dbReference type="Pfam" id="PF02623">
    <property type="entry name" value="FliW"/>
    <property type="match status" value="1"/>
</dbReference>
<evidence type="ECO:0000256" key="2">
    <source>
        <dbReference type="ARBA" id="ARBA00022795"/>
    </source>
</evidence>
<evidence type="ECO:0000256" key="1">
    <source>
        <dbReference type="ARBA" id="ARBA00022490"/>
    </source>
</evidence>
<comment type="caution">
    <text evidence="6">The sequence shown here is derived from an EMBL/GenBank/DDBJ whole genome shotgun (WGS) entry which is preliminary data.</text>
</comment>
<dbReference type="InterPro" id="IPR003775">
    <property type="entry name" value="Flagellar_assembly_factor_FliW"/>
</dbReference>
<protein>
    <recommendedName>
        <fullName evidence="4">Flagellar assembly factor FliW</fullName>
    </recommendedName>
</protein>
<keyword evidence="3 4" id="KW-0810">Translation regulation</keyword>
<keyword evidence="6" id="KW-0966">Cell projection</keyword>
<gene>
    <name evidence="4" type="primary">fliW</name>
    <name evidence="6" type="ORF">E3A20_14500</name>
</gene>
<dbReference type="PANTHER" id="PTHR39190:SF1">
    <property type="entry name" value="FLAGELLAR ASSEMBLY FACTOR FLIW"/>
    <property type="match status" value="1"/>
</dbReference>
<name>A0A5C6M8V7_9PLAN</name>
<dbReference type="GO" id="GO:0006417">
    <property type="term" value="P:regulation of translation"/>
    <property type="evidence" value="ECO:0007669"/>
    <property type="project" value="UniProtKB-KW"/>
</dbReference>
<organism evidence="6 7">
    <name type="scientific">Planctomyces bekefii</name>
    <dbReference type="NCBI Taxonomy" id="1653850"/>
    <lineage>
        <taxon>Bacteria</taxon>
        <taxon>Pseudomonadati</taxon>
        <taxon>Planctomycetota</taxon>
        <taxon>Planctomycetia</taxon>
        <taxon>Planctomycetales</taxon>
        <taxon>Planctomycetaceae</taxon>
        <taxon>Planctomyces</taxon>
    </lineage>
</organism>
<dbReference type="GO" id="GO:0044780">
    <property type="term" value="P:bacterial-type flagellum assembly"/>
    <property type="evidence" value="ECO:0007669"/>
    <property type="project" value="UniProtKB-UniRule"/>
</dbReference>
<accession>A0A5C6M8V7</accession>
<keyword evidence="6" id="KW-0969">Cilium</keyword>
<dbReference type="EMBL" id="SRHE01000280">
    <property type="protein sequence ID" value="TWW09421.1"/>
    <property type="molecule type" value="Genomic_DNA"/>
</dbReference>